<dbReference type="InterPro" id="IPR028082">
    <property type="entry name" value="Peripla_BP_I"/>
</dbReference>
<dbReference type="InterPro" id="IPR046335">
    <property type="entry name" value="LacI/GalR-like_sensor"/>
</dbReference>
<dbReference type="InterPro" id="IPR000843">
    <property type="entry name" value="HTH_LacI"/>
</dbReference>
<dbReference type="PROSITE" id="PS50932">
    <property type="entry name" value="HTH_LACI_2"/>
    <property type="match status" value="1"/>
</dbReference>
<dbReference type="Pfam" id="PF13377">
    <property type="entry name" value="Peripla_BP_3"/>
    <property type="match status" value="1"/>
</dbReference>
<evidence type="ECO:0000313" key="5">
    <source>
        <dbReference type="EMBL" id="TSE11004.1"/>
    </source>
</evidence>
<evidence type="ECO:0000313" key="6">
    <source>
        <dbReference type="Proteomes" id="UP000318833"/>
    </source>
</evidence>
<dbReference type="SUPFAM" id="SSF47413">
    <property type="entry name" value="lambda repressor-like DNA-binding domains"/>
    <property type="match status" value="1"/>
</dbReference>
<dbReference type="Gene3D" id="1.10.260.40">
    <property type="entry name" value="lambda repressor-like DNA-binding domains"/>
    <property type="match status" value="1"/>
</dbReference>
<dbReference type="Gene3D" id="3.40.50.2300">
    <property type="match status" value="2"/>
</dbReference>
<keyword evidence="2" id="KW-0238">DNA-binding</keyword>
<dbReference type="PANTHER" id="PTHR30146:SF109">
    <property type="entry name" value="HTH-TYPE TRANSCRIPTIONAL REGULATOR GALS"/>
    <property type="match status" value="1"/>
</dbReference>
<dbReference type="Proteomes" id="UP000318833">
    <property type="component" value="Unassembled WGS sequence"/>
</dbReference>
<name>A0A554VQW0_9FLAO</name>
<dbReference type="RefSeq" id="WP_109438397.1">
    <property type="nucleotide sequence ID" value="NZ_CANLFO010000023.1"/>
</dbReference>
<dbReference type="PANTHER" id="PTHR30146">
    <property type="entry name" value="LACI-RELATED TRANSCRIPTIONAL REPRESSOR"/>
    <property type="match status" value="1"/>
</dbReference>
<protein>
    <submittedName>
        <fullName evidence="5">LacI family transcriptional regulator</fullName>
    </submittedName>
</protein>
<comment type="caution">
    <text evidence="5">The sequence shown here is derived from an EMBL/GenBank/DDBJ whole genome shotgun (WGS) entry which is preliminary data.</text>
</comment>
<dbReference type="SUPFAM" id="SSF53822">
    <property type="entry name" value="Periplasmic binding protein-like I"/>
    <property type="match status" value="1"/>
</dbReference>
<reference evidence="5 6" key="1">
    <citation type="submission" date="2019-07" db="EMBL/GenBank/DDBJ databases">
        <title>The draft genome sequence of Aquimarina algiphila M91.</title>
        <authorList>
            <person name="Meng X."/>
        </authorList>
    </citation>
    <scope>NUCLEOTIDE SEQUENCE [LARGE SCALE GENOMIC DNA]</scope>
    <source>
        <strain evidence="5 6">M91</strain>
    </source>
</reference>
<sequence>MSKRSITLKDLSNSLNLSISTVSRALKDHPDISTETKDKVQRLAKELNYVPNSLAQNLRNSSTKTIGVVIPNLQLDFSSKVINGMIHQSREEGYRLVISESGHSYELEKDILQNMIRSGVDGVLLSLTNFTKNIDHVLEAMDTCPIILYDKVSDKVPCTKIIVDDEIGACKAVEHLIEQGRRKILYINGPDHSFNARKRLRGYEKALKLHDIQVLEERIIKCKNVSIDEGKEIVDQALKNGLDFDAIFAVTDNAAIGAIKSLKNHSISIPQEVAIVGFSNSKNATIIEPNLTSIEQPGYDIGKYAVSYLTQSLRDNLKSDDYIQTTSKTVELKTNLIIRESSNLIS</sequence>
<dbReference type="CDD" id="cd06267">
    <property type="entry name" value="PBP1_LacI_sugar_binding-like"/>
    <property type="match status" value="1"/>
</dbReference>
<dbReference type="GO" id="GO:0003700">
    <property type="term" value="F:DNA-binding transcription factor activity"/>
    <property type="evidence" value="ECO:0007669"/>
    <property type="project" value="TreeGrafter"/>
</dbReference>
<evidence type="ECO:0000256" key="2">
    <source>
        <dbReference type="ARBA" id="ARBA00023125"/>
    </source>
</evidence>
<gene>
    <name evidence="5" type="ORF">FOF46_01910</name>
</gene>
<dbReference type="CDD" id="cd01392">
    <property type="entry name" value="HTH_LacI"/>
    <property type="match status" value="1"/>
</dbReference>
<accession>A0A554VQW0</accession>
<dbReference type="EMBL" id="VLNR01000003">
    <property type="protein sequence ID" value="TSE11004.1"/>
    <property type="molecule type" value="Genomic_DNA"/>
</dbReference>
<evidence type="ECO:0000256" key="1">
    <source>
        <dbReference type="ARBA" id="ARBA00023015"/>
    </source>
</evidence>
<organism evidence="5 6">
    <name type="scientific">Aquimarina algiphila</name>
    <dbReference type="NCBI Taxonomy" id="2047982"/>
    <lineage>
        <taxon>Bacteria</taxon>
        <taxon>Pseudomonadati</taxon>
        <taxon>Bacteroidota</taxon>
        <taxon>Flavobacteriia</taxon>
        <taxon>Flavobacteriales</taxon>
        <taxon>Flavobacteriaceae</taxon>
        <taxon>Aquimarina</taxon>
    </lineage>
</organism>
<keyword evidence="6" id="KW-1185">Reference proteome</keyword>
<feature type="domain" description="HTH lacI-type" evidence="4">
    <location>
        <begin position="6"/>
        <end position="60"/>
    </location>
</feature>
<dbReference type="SMART" id="SM00354">
    <property type="entry name" value="HTH_LACI"/>
    <property type="match status" value="1"/>
</dbReference>
<dbReference type="OrthoDB" id="9768806at2"/>
<dbReference type="InterPro" id="IPR010982">
    <property type="entry name" value="Lambda_DNA-bd_dom_sf"/>
</dbReference>
<proteinExistence type="predicted"/>
<dbReference type="AlphaFoldDB" id="A0A554VQW0"/>
<keyword evidence="1" id="KW-0805">Transcription regulation</keyword>
<evidence type="ECO:0000259" key="4">
    <source>
        <dbReference type="PROSITE" id="PS50932"/>
    </source>
</evidence>
<keyword evidence="3" id="KW-0804">Transcription</keyword>
<evidence type="ECO:0000256" key="3">
    <source>
        <dbReference type="ARBA" id="ARBA00023163"/>
    </source>
</evidence>
<dbReference type="Pfam" id="PF00356">
    <property type="entry name" value="LacI"/>
    <property type="match status" value="1"/>
</dbReference>
<dbReference type="GO" id="GO:0000976">
    <property type="term" value="F:transcription cis-regulatory region binding"/>
    <property type="evidence" value="ECO:0007669"/>
    <property type="project" value="TreeGrafter"/>
</dbReference>